<keyword evidence="3" id="KW-0255">Endonuclease</keyword>
<feature type="domain" description="Endoribonuclease YicC-like N-terminal" evidence="6">
    <location>
        <begin position="1"/>
        <end position="150"/>
    </location>
</feature>
<comment type="cofactor">
    <cofactor evidence="1">
        <name>a divalent metal cation</name>
        <dbReference type="ChEBI" id="CHEBI:60240"/>
    </cofactor>
</comment>
<evidence type="ECO:0000259" key="7">
    <source>
        <dbReference type="Pfam" id="PF08340"/>
    </source>
</evidence>
<evidence type="ECO:0000256" key="5">
    <source>
        <dbReference type="ARBA" id="ARBA00035648"/>
    </source>
</evidence>
<dbReference type="AlphaFoldDB" id="A0A3B0UT17"/>
<sequence length="286" mass="32691">MTGFGLANHSVGEYTIAVEAKSLNSKFADVNLRMSSQLSAKEIEWRKLISDLLIRGKISIVVEVTNESSEQILIDQEQFEKYFALYKKMGESSNVGEDELFKLAMQAPSVFKSSNSLVIPPEVVDIISDVIKEAIIACDEFRIQEGNELEKKLKEYGSIINANLEEIIKLDSNRIEKVSDRLKTTLANLELDVEIDKNRFEQELVYYIEKFDINEEKVRLSNHLKYFNELLELDEPIGKKLGFVSQEIGREINTIGSKANDSEIQRYVVAMKEELEKIKEQSLNIL</sequence>
<name>A0A3B0UT17_9ZZZZ</name>
<feature type="domain" description="Endoribonuclease YicC-like C-terminal" evidence="7">
    <location>
        <begin position="171"/>
        <end position="285"/>
    </location>
</feature>
<dbReference type="GO" id="GO:0016787">
    <property type="term" value="F:hydrolase activity"/>
    <property type="evidence" value="ECO:0007669"/>
    <property type="project" value="UniProtKB-KW"/>
</dbReference>
<evidence type="ECO:0000256" key="3">
    <source>
        <dbReference type="ARBA" id="ARBA00022759"/>
    </source>
</evidence>
<dbReference type="Pfam" id="PF08340">
    <property type="entry name" value="YicC-like_C"/>
    <property type="match status" value="1"/>
</dbReference>
<dbReference type="InterPro" id="IPR005229">
    <property type="entry name" value="YicC/YloC-like"/>
</dbReference>
<evidence type="ECO:0000259" key="6">
    <source>
        <dbReference type="Pfam" id="PF03755"/>
    </source>
</evidence>
<reference evidence="8" key="1">
    <citation type="submission" date="2018-06" db="EMBL/GenBank/DDBJ databases">
        <authorList>
            <person name="Zhirakovskaya E."/>
        </authorList>
    </citation>
    <scope>NUCLEOTIDE SEQUENCE</scope>
</reference>
<dbReference type="PANTHER" id="PTHR30636">
    <property type="entry name" value="UPF0701 PROTEIN YICC"/>
    <property type="match status" value="1"/>
</dbReference>
<evidence type="ECO:0000313" key="8">
    <source>
        <dbReference type="EMBL" id="VAW28397.1"/>
    </source>
</evidence>
<evidence type="ECO:0000256" key="2">
    <source>
        <dbReference type="ARBA" id="ARBA00022722"/>
    </source>
</evidence>
<proteinExistence type="inferred from homology"/>
<protein>
    <submittedName>
        <fullName evidence="8">Protein YicC</fullName>
    </submittedName>
</protein>
<comment type="similarity">
    <text evidence="5">Belongs to the YicC/YloC family.</text>
</comment>
<organism evidence="8">
    <name type="scientific">hydrothermal vent metagenome</name>
    <dbReference type="NCBI Taxonomy" id="652676"/>
    <lineage>
        <taxon>unclassified sequences</taxon>
        <taxon>metagenomes</taxon>
        <taxon>ecological metagenomes</taxon>
    </lineage>
</organism>
<dbReference type="PANTHER" id="PTHR30636:SF3">
    <property type="entry name" value="UPF0701 PROTEIN YICC"/>
    <property type="match status" value="1"/>
</dbReference>
<evidence type="ECO:0000256" key="4">
    <source>
        <dbReference type="ARBA" id="ARBA00022801"/>
    </source>
</evidence>
<dbReference type="EMBL" id="UOES01000395">
    <property type="protein sequence ID" value="VAW28397.1"/>
    <property type="molecule type" value="Genomic_DNA"/>
</dbReference>
<dbReference type="InterPro" id="IPR013551">
    <property type="entry name" value="YicC-like_C"/>
</dbReference>
<dbReference type="InterPro" id="IPR013527">
    <property type="entry name" value="YicC-like_N"/>
</dbReference>
<keyword evidence="2" id="KW-0540">Nuclease</keyword>
<keyword evidence="4" id="KW-0378">Hydrolase</keyword>
<dbReference type="GO" id="GO:0004521">
    <property type="term" value="F:RNA endonuclease activity"/>
    <property type="evidence" value="ECO:0007669"/>
    <property type="project" value="InterPro"/>
</dbReference>
<accession>A0A3B0UT17</accession>
<dbReference type="Pfam" id="PF03755">
    <property type="entry name" value="YicC-like_N"/>
    <property type="match status" value="1"/>
</dbReference>
<evidence type="ECO:0000256" key="1">
    <source>
        <dbReference type="ARBA" id="ARBA00001968"/>
    </source>
</evidence>
<gene>
    <name evidence="8" type="ORF">MNBD_BACTEROID06-467</name>
</gene>